<feature type="transmembrane region" description="Helical" evidence="1">
    <location>
        <begin position="265"/>
        <end position="285"/>
    </location>
</feature>
<keyword evidence="1" id="KW-0472">Membrane</keyword>
<dbReference type="Gene3D" id="3.40.720.10">
    <property type="entry name" value="Alkaline Phosphatase, subunit A"/>
    <property type="match status" value="1"/>
</dbReference>
<dbReference type="InterPro" id="IPR017850">
    <property type="entry name" value="Alkaline_phosphatase_core_sf"/>
</dbReference>
<dbReference type="PANTHER" id="PTHR23071">
    <property type="entry name" value="PHOSPHATIDYLINOSITOL GLYCAN"/>
    <property type="match status" value="1"/>
</dbReference>
<dbReference type="EMBL" id="JALJOR010000001">
    <property type="protein sequence ID" value="KAK9829047.1"/>
    <property type="molecule type" value="Genomic_DNA"/>
</dbReference>
<feature type="transmembrane region" description="Helical" evidence="1">
    <location>
        <begin position="334"/>
        <end position="359"/>
    </location>
</feature>
<evidence type="ECO:0008006" key="4">
    <source>
        <dbReference type="Google" id="ProtNLM"/>
    </source>
</evidence>
<reference evidence="2 3" key="1">
    <citation type="journal article" date="2024" name="Nat. Commun.">
        <title>Phylogenomics reveals the evolutionary origins of lichenization in chlorophyte algae.</title>
        <authorList>
            <person name="Puginier C."/>
            <person name="Libourel C."/>
            <person name="Otte J."/>
            <person name="Skaloud P."/>
            <person name="Haon M."/>
            <person name="Grisel S."/>
            <person name="Petersen M."/>
            <person name="Berrin J.G."/>
            <person name="Delaux P.M."/>
            <person name="Dal Grande F."/>
            <person name="Keller J."/>
        </authorList>
    </citation>
    <scope>NUCLEOTIDE SEQUENCE [LARGE SCALE GENOMIC DNA]</scope>
    <source>
        <strain evidence="2 3">SAG 2043</strain>
    </source>
</reference>
<evidence type="ECO:0000313" key="3">
    <source>
        <dbReference type="Proteomes" id="UP001489004"/>
    </source>
</evidence>
<proteinExistence type="predicted"/>
<organism evidence="2 3">
    <name type="scientific">[Myrmecia] bisecta</name>
    <dbReference type="NCBI Taxonomy" id="41462"/>
    <lineage>
        <taxon>Eukaryota</taxon>
        <taxon>Viridiplantae</taxon>
        <taxon>Chlorophyta</taxon>
        <taxon>core chlorophytes</taxon>
        <taxon>Trebouxiophyceae</taxon>
        <taxon>Trebouxiales</taxon>
        <taxon>Trebouxiaceae</taxon>
        <taxon>Myrmecia</taxon>
    </lineage>
</organism>
<feature type="transmembrane region" description="Helical" evidence="1">
    <location>
        <begin position="292"/>
        <end position="314"/>
    </location>
</feature>
<name>A0AAW1R5Y0_9CHLO</name>
<dbReference type="InterPro" id="IPR039524">
    <property type="entry name" value="PIGO/GPI13"/>
</dbReference>
<evidence type="ECO:0000313" key="2">
    <source>
        <dbReference type="EMBL" id="KAK9829047.1"/>
    </source>
</evidence>
<dbReference type="GO" id="GO:0051377">
    <property type="term" value="F:mannose-ethanolamine phosphotransferase activity"/>
    <property type="evidence" value="ECO:0007669"/>
    <property type="project" value="TreeGrafter"/>
</dbReference>
<dbReference type="GO" id="GO:0006506">
    <property type="term" value="P:GPI anchor biosynthetic process"/>
    <property type="evidence" value="ECO:0007669"/>
    <property type="project" value="InterPro"/>
</dbReference>
<evidence type="ECO:0000256" key="1">
    <source>
        <dbReference type="SAM" id="Phobius"/>
    </source>
</evidence>
<dbReference type="AlphaFoldDB" id="A0AAW1R5Y0"/>
<dbReference type="PANTHER" id="PTHR23071:SF1">
    <property type="entry name" value="GPI ETHANOLAMINE PHOSPHATE TRANSFERASE 3"/>
    <property type="match status" value="1"/>
</dbReference>
<dbReference type="GO" id="GO:0005789">
    <property type="term" value="C:endoplasmic reticulum membrane"/>
    <property type="evidence" value="ECO:0007669"/>
    <property type="project" value="TreeGrafter"/>
</dbReference>
<dbReference type="Proteomes" id="UP001489004">
    <property type="component" value="Unassembled WGS sequence"/>
</dbReference>
<accession>A0AAW1R5Y0</accession>
<keyword evidence="1" id="KW-1133">Transmembrane helix</keyword>
<keyword evidence="1" id="KW-0812">Transmembrane</keyword>
<sequence length="371" mass="40744">MSDASVLLRFVADPPTTTMQRLKGILTGGLPTFIDIGSSFAASAVQEDNLIDQLRAAGKRLRFVGDDTWMQLFPSQFDVAQPYPSFNVQDLHTVDDGVWKHLVPALEAPEDWDVLIGHYLGVDHAGHTFDVNSQHMVEKLQQMDQQISQVLEMLSRAAGPGGQHEGTLLGWIASYVKALQSNAWQVQRYLNTYAAEGASLPRAELAATNALFDELWDDRGGAPMLTQPQQLQRQLARLVQYLEAAAALAREQWTQRFCCHNRLEALAMAAVLFYAAGIFSIGFLFSEGWMLCYMLTGLTVALAASILFFCSGHFREFAGLQYTAGFAGVADFNMWQSGLLLALNTFGGPILAACALPIVASIKQMPAAKEY</sequence>
<dbReference type="SUPFAM" id="SSF53649">
    <property type="entry name" value="Alkaline phosphatase-like"/>
    <property type="match status" value="1"/>
</dbReference>
<keyword evidence="3" id="KW-1185">Reference proteome</keyword>
<comment type="caution">
    <text evidence="2">The sequence shown here is derived from an EMBL/GenBank/DDBJ whole genome shotgun (WGS) entry which is preliminary data.</text>
</comment>
<protein>
    <recommendedName>
        <fullName evidence="4">GPI ethanolamine phosphate transferase 3</fullName>
    </recommendedName>
</protein>
<gene>
    <name evidence="2" type="ORF">WJX72_003633</name>
</gene>